<proteinExistence type="predicted"/>
<protein>
    <submittedName>
        <fullName evidence="1">Uncharacterized protein</fullName>
    </submittedName>
</protein>
<dbReference type="PATRIC" id="fig|743722.3.peg.3312"/>
<sequence length="41" mass="4750">MASLFVISYLDALQNGFATIIPRATTNLYEQMLYSYFLKQI</sequence>
<accession>F4C5I5</accession>
<dbReference type="STRING" id="743722.Sph21_3099"/>
<evidence type="ECO:0000313" key="1">
    <source>
        <dbReference type="EMBL" id="ADZ79642.1"/>
    </source>
</evidence>
<dbReference type="AlphaFoldDB" id="F4C5I5"/>
<dbReference type="HOGENOM" id="CLU_3276819_0_0_10"/>
<reference evidence="1" key="1">
    <citation type="submission" date="2011-03" db="EMBL/GenBank/DDBJ databases">
        <title>Complete sequence of Sphingobacterium sp. 21.</title>
        <authorList>
            <consortium name="US DOE Joint Genome Institute"/>
            <person name="Lucas S."/>
            <person name="Copeland A."/>
            <person name="Lapidus A."/>
            <person name="Cheng J.-F."/>
            <person name="Goodwin L."/>
            <person name="Pitluck S."/>
            <person name="Davenport K."/>
            <person name="Detter J.C."/>
            <person name="Han C."/>
            <person name="Tapia R."/>
            <person name="Land M."/>
            <person name="Hauser L."/>
            <person name="Kyrpides N."/>
            <person name="Ivanova N."/>
            <person name="Ovchinnikova G."/>
            <person name="Pagani I."/>
            <person name="Siebers A.K."/>
            <person name="Allgaier M."/>
            <person name="Thelen M.P."/>
            <person name="Hugenholtz P."/>
            <person name="Woyke T."/>
        </authorList>
    </citation>
    <scope>NUCLEOTIDE SEQUENCE</scope>
    <source>
        <strain evidence="1">21</strain>
    </source>
</reference>
<dbReference type="KEGG" id="shg:Sph21_3099"/>
<gene>
    <name evidence="1" type="ordered locus">Sph21_3099</name>
</gene>
<name>F4C5I5_SPHS2</name>
<dbReference type="EMBL" id="CP002584">
    <property type="protein sequence ID" value="ADZ79642.1"/>
    <property type="molecule type" value="Genomic_DNA"/>
</dbReference>
<organism evidence="1">
    <name type="scientific">Sphingobacterium sp. (strain 21)</name>
    <dbReference type="NCBI Taxonomy" id="743722"/>
    <lineage>
        <taxon>Bacteria</taxon>
        <taxon>Pseudomonadati</taxon>
        <taxon>Bacteroidota</taxon>
        <taxon>Sphingobacteriia</taxon>
        <taxon>Sphingobacteriales</taxon>
        <taxon>Sphingobacteriaceae</taxon>
        <taxon>Sphingobacterium</taxon>
    </lineage>
</organism>